<evidence type="ECO:0000256" key="1">
    <source>
        <dbReference type="SAM" id="MobiDB-lite"/>
    </source>
</evidence>
<keyword evidence="3" id="KW-1185">Reference proteome</keyword>
<dbReference type="Proteomes" id="UP000319210">
    <property type="component" value="Unassembled WGS sequence"/>
</dbReference>
<dbReference type="RefSeq" id="WP_141275671.1">
    <property type="nucleotide sequence ID" value="NZ_BJMM01000033.1"/>
</dbReference>
<reference evidence="2 3" key="1">
    <citation type="submission" date="2019-06" db="EMBL/GenBank/DDBJ databases">
        <title>Whole genome shotgun sequence of Streptomyces cacaoi subsp. cacaoi NBRC 12748.</title>
        <authorList>
            <person name="Hosoyama A."/>
            <person name="Uohara A."/>
            <person name="Ohji S."/>
            <person name="Ichikawa N."/>
        </authorList>
    </citation>
    <scope>NUCLEOTIDE SEQUENCE [LARGE SCALE GENOMIC DNA]</scope>
    <source>
        <strain evidence="2 3">NBRC 12748</strain>
    </source>
</reference>
<proteinExistence type="predicted"/>
<evidence type="ECO:0000313" key="3">
    <source>
        <dbReference type="Proteomes" id="UP000319210"/>
    </source>
</evidence>
<dbReference type="EMBL" id="BJMM01000033">
    <property type="protein sequence ID" value="GEB52569.1"/>
    <property type="molecule type" value="Genomic_DNA"/>
</dbReference>
<organism evidence="2 3">
    <name type="scientific">Streptomyces cacaoi</name>
    <dbReference type="NCBI Taxonomy" id="1898"/>
    <lineage>
        <taxon>Bacteria</taxon>
        <taxon>Bacillati</taxon>
        <taxon>Actinomycetota</taxon>
        <taxon>Actinomycetes</taxon>
        <taxon>Kitasatosporales</taxon>
        <taxon>Streptomycetaceae</taxon>
        <taxon>Streptomyces</taxon>
    </lineage>
</organism>
<feature type="region of interest" description="Disordered" evidence="1">
    <location>
        <begin position="1"/>
        <end position="22"/>
    </location>
</feature>
<name>A0A4Y3R5E7_STRCI</name>
<gene>
    <name evidence="2" type="ORF">SCA03_51200</name>
</gene>
<protein>
    <submittedName>
        <fullName evidence="2">Uncharacterized protein</fullName>
    </submittedName>
</protein>
<accession>A0A4Y3R5E7</accession>
<comment type="caution">
    <text evidence="2">The sequence shown here is derived from an EMBL/GenBank/DDBJ whole genome shotgun (WGS) entry which is preliminary data.</text>
</comment>
<evidence type="ECO:0000313" key="2">
    <source>
        <dbReference type="EMBL" id="GEB52569.1"/>
    </source>
</evidence>
<sequence length="105" mass="11177">MGQASHSEGREGPATTPPRYPLGAHLVDEGTAVLGETPWTGRLVHVFEDGSGSRLLSPTGFVWTAADHRLRPATADERAAYEAASARTDRQRDALAARIAGLGER</sequence>
<dbReference type="AlphaFoldDB" id="A0A4Y3R5E7"/>